<evidence type="ECO:0000313" key="5">
    <source>
        <dbReference type="EMBL" id="KAG8235977.1"/>
    </source>
</evidence>
<sequence length="411" mass="46593">MSLGEGFKYNDHENRIIGFEDLGSLGRTQRHANHALVFMALGLTKAWKQPVAYYYVHGTCPTKALKSLLLEIIARLQRCGLKVMATVCDQMSSNRAVIESLAKGEDDRFFMVNGHKVDPFYDVPHLVKSTCNAFRHSTVQWEGKTADWAVVQKVFQLEKYSPYKWTKLTEHHMNPSNCDKMRVRMAAQTMSSSVAGSIYAFFIVGNSEELKSSAVHTAEFIGDVSNLFESFNSAQDSSAYKPLRCLLKENSEQWQFWDGWLNNIRGMRVIFQEFSTSSRKFLIPRRKNQDSLENLFCTVRQHGQCNLNPTCWQFGSALKTCILNKLVSGKTRSSNCIPDTDHVFDGLRSGTDTARREDHRTPSSFSPLQSTTTTRRSTNRVPPPHQHGTPDHHETSKGQLSDSVAVRALRE</sequence>
<feature type="domain" description="Transposable element P transposase-like RNase H" evidence="2">
    <location>
        <begin position="1"/>
        <end position="101"/>
    </location>
</feature>
<dbReference type="OrthoDB" id="6768659at2759"/>
<accession>A0A8K0KJY9</accession>
<dbReference type="EMBL" id="KZ308974">
    <property type="protein sequence ID" value="KAG8235977.1"/>
    <property type="molecule type" value="Genomic_DNA"/>
</dbReference>
<dbReference type="AlphaFoldDB" id="A0A8K0KJY9"/>
<reference evidence="5" key="2">
    <citation type="submission" date="2017-10" db="EMBL/GenBank/DDBJ databases">
        <title>Ladona fulva Genome sequencing and assembly.</title>
        <authorList>
            <person name="Murali S."/>
            <person name="Richards S."/>
            <person name="Bandaranaike D."/>
            <person name="Bellair M."/>
            <person name="Blankenburg K."/>
            <person name="Chao H."/>
            <person name="Dinh H."/>
            <person name="Doddapaneni H."/>
            <person name="Dugan-Rocha S."/>
            <person name="Elkadiri S."/>
            <person name="Gnanaolivu R."/>
            <person name="Hernandez B."/>
            <person name="Skinner E."/>
            <person name="Javaid M."/>
            <person name="Lee S."/>
            <person name="Li M."/>
            <person name="Ming W."/>
            <person name="Munidasa M."/>
            <person name="Muniz J."/>
            <person name="Nguyen L."/>
            <person name="Hughes D."/>
            <person name="Osuji N."/>
            <person name="Pu L.-L."/>
            <person name="Puazo M."/>
            <person name="Qu C."/>
            <person name="Quiroz J."/>
            <person name="Raj R."/>
            <person name="Weissenberger G."/>
            <person name="Xin Y."/>
            <person name="Zou X."/>
            <person name="Han Y."/>
            <person name="Worley K."/>
            <person name="Muzny D."/>
            <person name="Gibbs R."/>
        </authorList>
    </citation>
    <scope>NUCLEOTIDE SEQUENCE</scope>
    <source>
        <strain evidence="5">Sampled in the wild</strain>
    </source>
</reference>
<keyword evidence="6" id="KW-1185">Reference proteome</keyword>
<gene>
    <name evidence="5" type="ORF">J437_LFUL017913</name>
</gene>
<name>A0A8K0KJY9_LADFU</name>
<comment type="caution">
    <text evidence="5">The sequence shown here is derived from an EMBL/GenBank/DDBJ whole genome shotgun (WGS) entry which is preliminary data.</text>
</comment>
<evidence type="ECO:0000313" key="6">
    <source>
        <dbReference type="Proteomes" id="UP000792457"/>
    </source>
</evidence>
<organism evidence="5 6">
    <name type="scientific">Ladona fulva</name>
    <name type="common">Scarce chaser dragonfly</name>
    <name type="synonym">Libellula fulva</name>
    <dbReference type="NCBI Taxonomy" id="123851"/>
    <lineage>
        <taxon>Eukaryota</taxon>
        <taxon>Metazoa</taxon>
        <taxon>Ecdysozoa</taxon>
        <taxon>Arthropoda</taxon>
        <taxon>Hexapoda</taxon>
        <taxon>Insecta</taxon>
        <taxon>Pterygota</taxon>
        <taxon>Palaeoptera</taxon>
        <taxon>Odonata</taxon>
        <taxon>Epiprocta</taxon>
        <taxon>Anisoptera</taxon>
        <taxon>Libelluloidea</taxon>
        <taxon>Libellulidae</taxon>
        <taxon>Ladona</taxon>
    </lineage>
</organism>
<dbReference type="Pfam" id="PF21788">
    <property type="entry name" value="TNP-like_GBD"/>
    <property type="match status" value="1"/>
</dbReference>
<dbReference type="InterPro" id="IPR048366">
    <property type="entry name" value="TNP-like_GBD"/>
</dbReference>
<evidence type="ECO:0000259" key="4">
    <source>
        <dbReference type="Pfam" id="PF21789"/>
    </source>
</evidence>
<evidence type="ECO:0000256" key="1">
    <source>
        <dbReference type="SAM" id="MobiDB-lite"/>
    </source>
</evidence>
<feature type="region of interest" description="Disordered" evidence="1">
    <location>
        <begin position="347"/>
        <end position="411"/>
    </location>
</feature>
<dbReference type="Proteomes" id="UP000792457">
    <property type="component" value="Unassembled WGS sequence"/>
</dbReference>
<evidence type="ECO:0000259" key="3">
    <source>
        <dbReference type="Pfam" id="PF21788"/>
    </source>
</evidence>
<evidence type="ECO:0000259" key="2">
    <source>
        <dbReference type="Pfam" id="PF21787"/>
    </source>
</evidence>
<proteinExistence type="predicted"/>
<dbReference type="Pfam" id="PF21789">
    <property type="entry name" value="TNP-like_RNaseH_C"/>
    <property type="match status" value="1"/>
</dbReference>
<feature type="domain" description="Transposable element P transposase-like GTP-binding insertion" evidence="3">
    <location>
        <begin position="125"/>
        <end position="235"/>
    </location>
</feature>
<dbReference type="InterPro" id="IPR048365">
    <property type="entry name" value="TNP-like_RNaseH_N"/>
</dbReference>
<feature type="domain" description="Transposable element P transposase-like RNase H C-terminal" evidence="4">
    <location>
        <begin position="288"/>
        <end position="317"/>
    </location>
</feature>
<evidence type="ECO:0008006" key="7">
    <source>
        <dbReference type="Google" id="ProtNLM"/>
    </source>
</evidence>
<dbReference type="InterPro" id="IPR048367">
    <property type="entry name" value="TNP-like_RNaseH_C"/>
</dbReference>
<dbReference type="Pfam" id="PF21787">
    <property type="entry name" value="TNP-like_RNaseH_N"/>
    <property type="match status" value="1"/>
</dbReference>
<protein>
    <recommendedName>
        <fullName evidence="7">Transposase</fullName>
    </recommendedName>
</protein>
<reference evidence="5" key="1">
    <citation type="submission" date="2013-04" db="EMBL/GenBank/DDBJ databases">
        <authorList>
            <person name="Qu J."/>
            <person name="Murali S.C."/>
            <person name="Bandaranaike D."/>
            <person name="Bellair M."/>
            <person name="Blankenburg K."/>
            <person name="Chao H."/>
            <person name="Dinh H."/>
            <person name="Doddapaneni H."/>
            <person name="Downs B."/>
            <person name="Dugan-Rocha S."/>
            <person name="Elkadiri S."/>
            <person name="Gnanaolivu R.D."/>
            <person name="Hernandez B."/>
            <person name="Javaid M."/>
            <person name="Jayaseelan J.C."/>
            <person name="Lee S."/>
            <person name="Li M."/>
            <person name="Ming W."/>
            <person name="Munidasa M."/>
            <person name="Muniz J."/>
            <person name="Nguyen L."/>
            <person name="Ongeri F."/>
            <person name="Osuji N."/>
            <person name="Pu L.-L."/>
            <person name="Puazo M."/>
            <person name="Qu C."/>
            <person name="Quiroz J."/>
            <person name="Raj R."/>
            <person name="Weissenberger G."/>
            <person name="Xin Y."/>
            <person name="Zou X."/>
            <person name="Han Y."/>
            <person name="Richards S."/>
            <person name="Worley K."/>
            <person name="Muzny D."/>
            <person name="Gibbs R."/>
        </authorList>
    </citation>
    <scope>NUCLEOTIDE SEQUENCE</scope>
    <source>
        <strain evidence="5">Sampled in the wild</strain>
    </source>
</reference>